<reference evidence="1" key="1">
    <citation type="journal article" date="2020" name="Nature">
        <title>Giant virus diversity and host interactions through global metagenomics.</title>
        <authorList>
            <person name="Schulz F."/>
            <person name="Roux S."/>
            <person name="Paez-Espino D."/>
            <person name="Jungbluth S."/>
            <person name="Walsh D.A."/>
            <person name="Denef V.J."/>
            <person name="McMahon K.D."/>
            <person name="Konstantinidis K.T."/>
            <person name="Eloe-Fadrosh E.A."/>
            <person name="Kyrpides N.C."/>
            <person name="Woyke T."/>
        </authorList>
    </citation>
    <scope>NUCLEOTIDE SEQUENCE</scope>
    <source>
        <strain evidence="1">GVMAG-M-3300009163-63</strain>
    </source>
</reference>
<dbReference type="EMBL" id="MN738998">
    <property type="protein sequence ID" value="QHT34315.1"/>
    <property type="molecule type" value="Genomic_DNA"/>
</dbReference>
<dbReference type="AlphaFoldDB" id="A0A6C0F558"/>
<organism evidence="1">
    <name type="scientific">viral metagenome</name>
    <dbReference type="NCBI Taxonomy" id="1070528"/>
    <lineage>
        <taxon>unclassified sequences</taxon>
        <taxon>metagenomes</taxon>
        <taxon>organismal metagenomes</taxon>
    </lineage>
</organism>
<sequence length="80" mass="9436">MELYYNCPHCNDIIIVYTNEINCGIFRHAVFKSNLQQINPHEKKELCDKYIADNVVYGCAKPFEVIKKNDDYVIQICDYI</sequence>
<proteinExistence type="predicted"/>
<name>A0A6C0F558_9ZZZZ</name>
<accession>A0A6C0F558</accession>
<evidence type="ECO:0000313" key="1">
    <source>
        <dbReference type="EMBL" id="QHT34315.1"/>
    </source>
</evidence>
<protein>
    <submittedName>
        <fullName evidence="1">Uncharacterized protein</fullName>
    </submittedName>
</protein>